<dbReference type="InterPro" id="IPR000192">
    <property type="entry name" value="Aminotrans_V_dom"/>
</dbReference>
<dbReference type="EMBL" id="VCAU01000127">
    <property type="protein sequence ID" value="KAF9884292.1"/>
    <property type="molecule type" value="Genomic_DNA"/>
</dbReference>
<evidence type="ECO:0000256" key="1">
    <source>
        <dbReference type="ARBA" id="ARBA00022898"/>
    </source>
</evidence>
<protein>
    <recommendedName>
        <fullName evidence="2">Aminotransferase class V domain-containing protein</fullName>
    </recommendedName>
</protein>
<dbReference type="SUPFAM" id="SSF53383">
    <property type="entry name" value="PLP-dependent transferases"/>
    <property type="match status" value="1"/>
</dbReference>
<name>A0AAD4GPA9_ASPNN</name>
<accession>A0AAD4GPA9</accession>
<dbReference type="Pfam" id="PF00266">
    <property type="entry name" value="Aminotran_5"/>
    <property type="match status" value="1"/>
</dbReference>
<dbReference type="Proteomes" id="UP001194746">
    <property type="component" value="Unassembled WGS sequence"/>
</dbReference>
<dbReference type="PANTHER" id="PTHR43092">
    <property type="entry name" value="L-CYSTEINE DESULFHYDRASE"/>
    <property type="match status" value="1"/>
</dbReference>
<sequence length="456" mass="51195">MPSLCQEAQPPFGRSMRRYFGFDRNVTNFNHSSFGSIPTPIKDRIRQLQDEVEAHPDAFYTQKRSKLILDSRTSVAKLLNAPVSECVFVRNTTTGISTVLQNIGPLFRKQDVIIYFESTYTTVQNILSVLSGQMGIQTHKVEFPFPITNGELTTKFQKTIHTLRQEGLNPRLAIIDTITGGQGVRFPFEEMVQLCRSEGVQSLIDGAHGIGQIPLNIAELRPDFFITSCHKWLYVPCSCAVLYVPERNQHLIRSTLPPSWGTITPTGQQPLPAMCVAAQVRPLSQFESLFEFVSASDDIASYCIPAALEFRRNICGGEKHIYQYLDQLAREGLGLVAASLNTEVLRGDLDSAHLNGMGAVRLPIAIAYQPGCDHREAPWANLDNSEVHSAIEFIWSFLGTHGMWMPIWGYRDWLWVRLSAQVYLEKADFERLGEILKEACGKIRLGQFKAGRKAVC</sequence>
<evidence type="ECO:0000259" key="2">
    <source>
        <dbReference type="Pfam" id="PF00266"/>
    </source>
</evidence>
<dbReference type="InterPro" id="IPR015424">
    <property type="entry name" value="PyrdxlP-dep_Trfase"/>
</dbReference>
<dbReference type="Gene3D" id="3.40.640.10">
    <property type="entry name" value="Type I PLP-dependent aspartate aminotransferase-like (Major domain)"/>
    <property type="match status" value="1"/>
</dbReference>
<proteinExistence type="predicted"/>
<evidence type="ECO:0000313" key="4">
    <source>
        <dbReference type="Proteomes" id="UP001194746"/>
    </source>
</evidence>
<evidence type="ECO:0000313" key="3">
    <source>
        <dbReference type="EMBL" id="KAF9884292.1"/>
    </source>
</evidence>
<dbReference type="AlphaFoldDB" id="A0AAD4GPA9"/>
<comment type="caution">
    <text evidence="3">The sequence shown here is derived from an EMBL/GenBank/DDBJ whole genome shotgun (WGS) entry which is preliminary data.</text>
</comment>
<keyword evidence="1" id="KW-0663">Pyridoxal phosphate</keyword>
<keyword evidence="4" id="KW-1185">Reference proteome</keyword>
<feature type="domain" description="Aminotransferase class V" evidence="2">
    <location>
        <begin position="63"/>
        <end position="251"/>
    </location>
</feature>
<gene>
    <name evidence="3" type="ORF">FE257_001922</name>
</gene>
<reference evidence="3" key="2">
    <citation type="submission" date="2020-02" db="EMBL/GenBank/DDBJ databases">
        <authorList>
            <person name="Gilchrist C.L.M."/>
            <person name="Chooi Y.-H."/>
        </authorList>
    </citation>
    <scope>NUCLEOTIDE SEQUENCE</scope>
    <source>
        <strain evidence="3">MST-FP2251</strain>
    </source>
</reference>
<organism evidence="3 4">
    <name type="scientific">Aspergillus nanangensis</name>
    <dbReference type="NCBI Taxonomy" id="2582783"/>
    <lineage>
        <taxon>Eukaryota</taxon>
        <taxon>Fungi</taxon>
        <taxon>Dikarya</taxon>
        <taxon>Ascomycota</taxon>
        <taxon>Pezizomycotina</taxon>
        <taxon>Eurotiomycetes</taxon>
        <taxon>Eurotiomycetidae</taxon>
        <taxon>Eurotiales</taxon>
        <taxon>Aspergillaceae</taxon>
        <taxon>Aspergillus</taxon>
        <taxon>Aspergillus subgen. Circumdati</taxon>
    </lineage>
</organism>
<dbReference type="PANTHER" id="PTHR43092:SF2">
    <property type="entry name" value="HERCYNYLCYSTEINE SULFOXIDE LYASE"/>
    <property type="match status" value="1"/>
</dbReference>
<reference evidence="3" key="1">
    <citation type="journal article" date="2019" name="Beilstein J. Org. Chem.">
        <title>Nanangenines: drimane sesquiterpenoids as the dominant metabolite cohort of a novel Australian fungus, Aspergillus nanangensis.</title>
        <authorList>
            <person name="Lacey H.J."/>
            <person name="Gilchrist C.L.M."/>
            <person name="Crombie A."/>
            <person name="Kalaitzis J.A."/>
            <person name="Vuong D."/>
            <person name="Rutledge P.J."/>
            <person name="Turner P."/>
            <person name="Pitt J.I."/>
            <person name="Lacey E."/>
            <person name="Chooi Y.H."/>
            <person name="Piggott A.M."/>
        </authorList>
    </citation>
    <scope>NUCLEOTIDE SEQUENCE</scope>
    <source>
        <strain evidence="3">MST-FP2251</strain>
    </source>
</reference>
<dbReference type="InterPro" id="IPR015421">
    <property type="entry name" value="PyrdxlP-dep_Trfase_major"/>
</dbReference>